<keyword evidence="3" id="KW-1185">Reference proteome</keyword>
<name>M1DXL8_SOLTU</name>
<feature type="compositionally biased region" description="Basic and acidic residues" evidence="1">
    <location>
        <begin position="1"/>
        <end position="12"/>
    </location>
</feature>
<proteinExistence type="predicted"/>
<reference evidence="2" key="2">
    <citation type="submission" date="2015-06" db="UniProtKB">
        <authorList>
            <consortium name="EnsemblPlants"/>
        </authorList>
    </citation>
    <scope>IDENTIFICATION</scope>
    <source>
        <strain evidence="2">DM1-3 516 R44</strain>
    </source>
</reference>
<dbReference type="PaxDb" id="4113-PGSC0003DMT400096050"/>
<sequence length="167" mass="19429">MRVEACESRQGETSEAADDVDAPETSEIPPATTRDVHTDDTTVDELEAETDKEQIEIRDESIYRDFPDLEAFGLRYKAWTLMIKKRNKAVKRTKKRGPDDRLTKWASRRMAMISPKVVVFQALKEKIKSALERRSWRGAERFRGAVLDHPKLQNLKMLKAKAKRRWN</sequence>
<dbReference type="InParanoid" id="M1DXL8"/>
<dbReference type="Gramene" id="PGSC0003DMT400096050">
    <property type="protein sequence ID" value="PGSC0003DMT400096050"/>
    <property type="gene ID" value="PGSC0003DMG400045621"/>
</dbReference>
<evidence type="ECO:0000313" key="2">
    <source>
        <dbReference type="EnsemblPlants" id="PGSC0003DMT400096050"/>
    </source>
</evidence>
<organism evidence="2 3">
    <name type="scientific">Solanum tuberosum</name>
    <name type="common">Potato</name>
    <dbReference type="NCBI Taxonomy" id="4113"/>
    <lineage>
        <taxon>Eukaryota</taxon>
        <taxon>Viridiplantae</taxon>
        <taxon>Streptophyta</taxon>
        <taxon>Embryophyta</taxon>
        <taxon>Tracheophyta</taxon>
        <taxon>Spermatophyta</taxon>
        <taxon>Magnoliopsida</taxon>
        <taxon>eudicotyledons</taxon>
        <taxon>Gunneridae</taxon>
        <taxon>Pentapetalae</taxon>
        <taxon>asterids</taxon>
        <taxon>lamiids</taxon>
        <taxon>Solanales</taxon>
        <taxon>Solanaceae</taxon>
        <taxon>Solanoideae</taxon>
        <taxon>Solaneae</taxon>
        <taxon>Solanum</taxon>
    </lineage>
</organism>
<dbReference type="HOGENOM" id="CLU_029307_11_1_1"/>
<dbReference type="EnsemblPlants" id="PGSC0003DMT400096050">
    <property type="protein sequence ID" value="PGSC0003DMT400096050"/>
    <property type="gene ID" value="PGSC0003DMG400045621"/>
</dbReference>
<protein>
    <submittedName>
        <fullName evidence="2">Polyprotein protein</fullName>
    </submittedName>
</protein>
<evidence type="ECO:0000313" key="3">
    <source>
        <dbReference type="Proteomes" id="UP000011115"/>
    </source>
</evidence>
<evidence type="ECO:0000256" key="1">
    <source>
        <dbReference type="SAM" id="MobiDB-lite"/>
    </source>
</evidence>
<dbReference type="AlphaFoldDB" id="M1DXL8"/>
<accession>M1DXL8</accession>
<reference evidence="3" key="1">
    <citation type="journal article" date="2011" name="Nature">
        <title>Genome sequence and analysis of the tuber crop potato.</title>
        <authorList>
            <consortium name="The Potato Genome Sequencing Consortium"/>
        </authorList>
    </citation>
    <scope>NUCLEOTIDE SEQUENCE [LARGE SCALE GENOMIC DNA]</scope>
    <source>
        <strain evidence="3">cv. DM1-3 516 R44</strain>
    </source>
</reference>
<feature type="region of interest" description="Disordered" evidence="1">
    <location>
        <begin position="1"/>
        <end position="49"/>
    </location>
</feature>
<feature type="compositionally biased region" description="Acidic residues" evidence="1">
    <location>
        <begin position="15"/>
        <end position="24"/>
    </location>
</feature>
<dbReference type="Proteomes" id="UP000011115">
    <property type="component" value="Unassembled WGS sequence"/>
</dbReference>